<evidence type="ECO:0000313" key="1">
    <source>
        <dbReference type="EMBL" id="MRX06957.1"/>
    </source>
</evidence>
<name>A0A6L5QB69_9BURK</name>
<comment type="caution">
    <text evidence="1">The sequence shown here is derived from an EMBL/GenBank/DDBJ whole genome shotgun (WGS) entry which is preliminary data.</text>
</comment>
<dbReference type="PANTHER" id="PTHR42972">
    <property type="entry name" value="TOL-PAL SYSTEM PROTEIN TOLB"/>
    <property type="match status" value="1"/>
</dbReference>
<dbReference type="SUPFAM" id="SSF53474">
    <property type="entry name" value="alpha/beta-Hydrolases"/>
    <property type="match status" value="1"/>
</dbReference>
<organism evidence="1 2">
    <name type="scientific">Duganella alba</name>
    <dbReference type="NCBI Taxonomy" id="2666081"/>
    <lineage>
        <taxon>Bacteria</taxon>
        <taxon>Pseudomonadati</taxon>
        <taxon>Pseudomonadota</taxon>
        <taxon>Betaproteobacteria</taxon>
        <taxon>Burkholderiales</taxon>
        <taxon>Oxalobacteraceae</taxon>
        <taxon>Telluria group</taxon>
        <taxon>Duganella</taxon>
    </lineage>
</organism>
<protein>
    <submittedName>
        <fullName evidence="1">PHA-depolymerase-like protein</fullName>
    </submittedName>
</protein>
<reference evidence="1 2" key="1">
    <citation type="submission" date="2019-11" db="EMBL/GenBank/DDBJ databases">
        <title>Novel species isolated from a subtropical stream in China.</title>
        <authorList>
            <person name="Lu H."/>
        </authorList>
    </citation>
    <scope>NUCLEOTIDE SEQUENCE [LARGE SCALE GENOMIC DNA]</scope>
    <source>
        <strain evidence="1 2">FT25W</strain>
    </source>
</reference>
<keyword evidence="2" id="KW-1185">Reference proteome</keyword>
<accession>A0A6L5QB69</accession>
<sequence>MAVQFEVAFSRTVIGAGVIAGGPYFCSQGSVFTATTSCTCTTELFACRVRPGGTRVPDLIALTDWFAATQTIDAPSALANHRVWMLSGTLDSVVPQAVMNDLLTYYRHYIDANRIAYKRDLSAEHSIPTDSYGNACSALGSPYISNCNYDAAGELLKWIYGPLAARNSGTLTGRFVAFDQTEFIALPAWHGMADTGYLYVPAACENSAGCRLHVAFHGCQQNLDNIGVTFVRHAGYNAWADNNRLIILYPQTVATFMNPNACWDWWAYDDTRYAQKNGRQMAAVKRMVDRLTSSPTIALICRRGRCT</sequence>
<dbReference type="Gene3D" id="3.40.50.1820">
    <property type="entry name" value="alpha/beta hydrolase"/>
    <property type="match status" value="1"/>
</dbReference>
<proteinExistence type="predicted"/>
<evidence type="ECO:0000313" key="2">
    <source>
        <dbReference type="Proteomes" id="UP000481037"/>
    </source>
</evidence>
<dbReference type="InterPro" id="IPR029058">
    <property type="entry name" value="AB_hydrolase_fold"/>
</dbReference>
<dbReference type="Proteomes" id="UP000481037">
    <property type="component" value="Unassembled WGS sequence"/>
</dbReference>
<dbReference type="AlphaFoldDB" id="A0A6L5QB69"/>
<dbReference type="PANTHER" id="PTHR42972:SF8">
    <property type="entry name" value="POLYHYDROXYBUTYRATE DEPOLYMERASE"/>
    <property type="match status" value="1"/>
</dbReference>
<dbReference type="EMBL" id="WKJM01000002">
    <property type="protein sequence ID" value="MRX06957.1"/>
    <property type="molecule type" value="Genomic_DNA"/>
</dbReference>
<gene>
    <name evidence="1" type="ORF">GJ697_03815</name>
</gene>